<dbReference type="InterPro" id="IPR044066">
    <property type="entry name" value="TRIAD_supradom"/>
</dbReference>
<dbReference type="Gene3D" id="3.30.40.10">
    <property type="entry name" value="Zinc/RING finger domain, C3HC4 (zinc finger)"/>
    <property type="match status" value="1"/>
</dbReference>
<dbReference type="SMART" id="SM00647">
    <property type="entry name" value="IBR"/>
    <property type="match status" value="2"/>
</dbReference>
<keyword evidence="8" id="KW-0862">Zinc</keyword>
<feature type="compositionally biased region" description="Polar residues" evidence="10">
    <location>
        <begin position="447"/>
        <end position="471"/>
    </location>
</feature>
<dbReference type="EC" id="2.3.2.31" evidence="2"/>
<dbReference type="InterPro" id="IPR002867">
    <property type="entry name" value="IBR_dom"/>
</dbReference>
<dbReference type="PROSITE" id="PS51873">
    <property type="entry name" value="TRIAD"/>
    <property type="match status" value="1"/>
</dbReference>
<feature type="region of interest" description="Disordered" evidence="10">
    <location>
        <begin position="329"/>
        <end position="480"/>
    </location>
</feature>
<comment type="catalytic activity">
    <reaction evidence="1">
        <text>[E2 ubiquitin-conjugating enzyme]-S-ubiquitinyl-L-cysteine + [acceptor protein]-L-lysine = [E2 ubiquitin-conjugating enzyme]-L-cysteine + [acceptor protein]-N(6)-ubiquitinyl-L-lysine.</text>
        <dbReference type="EC" id="2.3.2.31"/>
    </reaction>
</comment>
<evidence type="ECO:0000256" key="10">
    <source>
        <dbReference type="SAM" id="MobiDB-lite"/>
    </source>
</evidence>
<evidence type="ECO:0000256" key="2">
    <source>
        <dbReference type="ARBA" id="ARBA00012251"/>
    </source>
</evidence>
<protein>
    <recommendedName>
        <fullName evidence="2">RBR-type E3 ubiquitin transferase</fullName>
        <ecNumber evidence="2">2.3.2.31</ecNumber>
    </recommendedName>
</protein>
<evidence type="ECO:0000256" key="1">
    <source>
        <dbReference type="ARBA" id="ARBA00001798"/>
    </source>
</evidence>
<dbReference type="InterPro" id="IPR001841">
    <property type="entry name" value="Znf_RING"/>
</dbReference>
<evidence type="ECO:0000256" key="8">
    <source>
        <dbReference type="ARBA" id="ARBA00022833"/>
    </source>
</evidence>
<feature type="compositionally biased region" description="Basic and acidic residues" evidence="10">
    <location>
        <begin position="434"/>
        <end position="446"/>
    </location>
</feature>
<dbReference type="PANTHER" id="PTHR11685">
    <property type="entry name" value="RBR FAMILY RING FINGER AND IBR DOMAIN-CONTAINING"/>
    <property type="match status" value="1"/>
</dbReference>
<name>A0A8A3PHX3_9HELO</name>
<dbReference type="AlphaFoldDB" id="A0A8A3PHX3"/>
<proteinExistence type="predicted"/>
<dbReference type="Gene3D" id="1.20.120.1750">
    <property type="match status" value="1"/>
</dbReference>
<dbReference type="CDD" id="cd20335">
    <property type="entry name" value="BRcat_RBR"/>
    <property type="match status" value="1"/>
</dbReference>
<sequence length="480" mass="53917">MNTTPDPKFPDLPGLIFGCTPSKHRKDHVKMILGRYNVQVRGNDRKEDHLQKLIELENSIGEREKEALVKWFTGDNTYRALAALLGDAMQPPIIPKDIDEPAAKRAKLQQVDDDVIFAAVAECRICMDTLAPEKFPQSRITSTCAHHPRVCRKCLTQHINTEVQTKASNQISCPECLEKVSDVEVKAYASPEVLQRNGRRTFIMSLQHLPNFTFCLGLTCESGQVHAEPGQPMMTCTLCGFKTCSIHQLPWHEDLTCAEFDHRNPAQVQQEAASEAWKAENTKLCPNAKCGMSIQKKVGCDDLSCKCDWCFCEFCWVCRADFAVIKREGNGSHKPECKWHTDNKNGMPRHGRRRAPARRKPAGVKESKKSAVGRTPKDLHIHREIDGSKEAVPEEMNDSKESNVPEDLERRHESQKLDESAKPVEASGLSQPDDVSKDVELKESMKSIESSEPAQSLNTAKVTLTGGSTRPNLLKRRRED</sequence>
<feature type="compositionally biased region" description="Basic and acidic residues" evidence="10">
    <location>
        <begin position="329"/>
        <end position="343"/>
    </location>
</feature>
<keyword evidence="5" id="KW-0677">Repeat</keyword>
<evidence type="ECO:0000256" key="3">
    <source>
        <dbReference type="ARBA" id="ARBA00022679"/>
    </source>
</evidence>
<evidence type="ECO:0000259" key="11">
    <source>
        <dbReference type="PROSITE" id="PS50089"/>
    </source>
</evidence>
<keyword evidence="14" id="KW-1185">Reference proteome</keyword>
<dbReference type="Proteomes" id="UP000672032">
    <property type="component" value="Chromosome 5"/>
</dbReference>
<evidence type="ECO:0000256" key="4">
    <source>
        <dbReference type="ARBA" id="ARBA00022723"/>
    </source>
</evidence>
<evidence type="ECO:0000313" key="14">
    <source>
        <dbReference type="Proteomes" id="UP000672032"/>
    </source>
</evidence>
<dbReference type="OrthoDB" id="1431934at2759"/>
<gene>
    <name evidence="13" type="ORF">DSL72_007717</name>
</gene>
<feature type="domain" description="RING-type" evidence="12">
    <location>
        <begin position="119"/>
        <end position="346"/>
    </location>
</feature>
<dbReference type="Pfam" id="PF01485">
    <property type="entry name" value="IBR"/>
    <property type="match status" value="1"/>
</dbReference>
<keyword evidence="4" id="KW-0479">Metal-binding</keyword>
<keyword evidence="7" id="KW-0833">Ubl conjugation pathway</keyword>
<evidence type="ECO:0000256" key="9">
    <source>
        <dbReference type="PROSITE-ProRule" id="PRU00175"/>
    </source>
</evidence>
<keyword evidence="6 9" id="KW-0863">Zinc-finger</keyword>
<dbReference type="GO" id="GO:0016567">
    <property type="term" value="P:protein ubiquitination"/>
    <property type="evidence" value="ECO:0007669"/>
    <property type="project" value="InterPro"/>
</dbReference>
<dbReference type="GO" id="GO:0008270">
    <property type="term" value="F:zinc ion binding"/>
    <property type="evidence" value="ECO:0007669"/>
    <property type="project" value="UniProtKB-KW"/>
</dbReference>
<evidence type="ECO:0000256" key="6">
    <source>
        <dbReference type="ARBA" id="ARBA00022771"/>
    </source>
</evidence>
<dbReference type="GO" id="GO:0061630">
    <property type="term" value="F:ubiquitin protein ligase activity"/>
    <property type="evidence" value="ECO:0007669"/>
    <property type="project" value="UniProtKB-EC"/>
</dbReference>
<evidence type="ECO:0000256" key="7">
    <source>
        <dbReference type="ARBA" id="ARBA00022786"/>
    </source>
</evidence>
<evidence type="ECO:0000313" key="13">
    <source>
        <dbReference type="EMBL" id="QSZ34858.1"/>
    </source>
</evidence>
<dbReference type="EMBL" id="CP063409">
    <property type="protein sequence ID" value="QSZ34858.1"/>
    <property type="molecule type" value="Genomic_DNA"/>
</dbReference>
<evidence type="ECO:0000256" key="5">
    <source>
        <dbReference type="ARBA" id="ARBA00022737"/>
    </source>
</evidence>
<feature type="compositionally biased region" description="Basic residues" evidence="10">
    <location>
        <begin position="347"/>
        <end position="362"/>
    </location>
</feature>
<feature type="compositionally biased region" description="Basic and acidic residues" evidence="10">
    <location>
        <begin position="363"/>
        <end position="422"/>
    </location>
</feature>
<accession>A0A8A3PHX3</accession>
<evidence type="ECO:0000259" key="12">
    <source>
        <dbReference type="PROSITE" id="PS51873"/>
    </source>
</evidence>
<organism evidence="13 14">
    <name type="scientific">Monilinia vaccinii-corymbosi</name>
    <dbReference type="NCBI Taxonomy" id="61207"/>
    <lineage>
        <taxon>Eukaryota</taxon>
        <taxon>Fungi</taxon>
        <taxon>Dikarya</taxon>
        <taxon>Ascomycota</taxon>
        <taxon>Pezizomycotina</taxon>
        <taxon>Leotiomycetes</taxon>
        <taxon>Helotiales</taxon>
        <taxon>Sclerotiniaceae</taxon>
        <taxon>Monilinia</taxon>
    </lineage>
</organism>
<dbReference type="InterPro" id="IPR031127">
    <property type="entry name" value="E3_UB_ligase_RBR"/>
</dbReference>
<dbReference type="SUPFAM" id="SSF57850">
    <property type="entry name" value="RING/U-box"/>
    <property type="match status" value="3"/>
</dbReference>
<dbReference type="InterPro" id="IPR013083">
    <property type="entry name" value="Znf_RING/FYVE/PHD"/>
</dbReference>
<dbReference type="PROSITE" id="PS50089">
    <property type="entry name" value="ZF_RING_2"/>
    <property type="match status" value="1"/>
</dbReference>
<keyword evidence="3" id="KW-0808">Transferase</keyword>
<feature type="domain" description="RING-type" evidence="11">
    <location>
        <begin position="123"/>
        <end position="176"/>
    </location>
</feature>
<reference evidence="13" key="1">
    <citation type="submission" date="2020-10" db="EMBL/GenBank/DDBJ databases">
        <title>Genome Sequence of Monilinia vaccinii-corymbosi Sheds Light on Mummy Berry Disease Infection of Blueberry and Mating Type.</title>
        <authorList>
            <person name="Yow A.G."/>
            <person name="Zhang Y."/>
            <person name="Bansal K."/>
            <person name="Eacker S.M."/>
            <person name="Sullivan S."/>
            <person name="Liachko I."/>
            <person name="Cubeta M.A."/>
            <person name="Rollins J.A."/>
            <person name="Ashrafi H."/>
        </authorList>
    </citation>
    <scope>NUCLEOTIDE SEQUENCE</scope>
    <source>
        <strain evidence="13">RL-1</strain>
    </source>
</reference>